<dbReference type="InterPro" id="IPR009081">
    <property type="entry name" value="PP-bd_ACP"/>
</dbReference>
<dbReference type="InterPro" id="IPR036291">
    <property type="entry name" value="NAD(P)-bd_dom_sf"/>
</dbReference>
<dbReference type="PANTHER" id="PTHR44845">
    <property type="entry name" value="CARRIER DOMAIN-CONTAINING PROTEIN"/>
    <property type="match status" value="1"/>
</dbReference>
<evidence type="ECO:0000256" key="1">
    <source>
        <dbReference type="ARBA" id="ARBA00022450"/>
    </source>
</evidence>
<keyword evidence="1" id="KW-0596">Phosphopantetheine</keyword>
<dbReference type="AlphaFoldDB" id="A0A973VX69"/>
<reference evidence="5" key="1">
    <citation type="submission" date="2020-06" db="EMBL/GenBank/DDBJ databases">
        <title>Whole Genome Sequence of Bradyrhizobium sp. Strain 1S1.</title>
        <authorList>
            <person name="Bromfield E.S.P."/>
            <person name="Cloutier S."/>
        </authorList>
    </citation>
    <scope>NUCLEOTIDE SEQUENCE [LARGE SCALE GENOMIC DNA]</scope>
    <source>
        <strain evidence="5">1S1</strain>
    </source>
</reference>
<dbReference type="Pfam" id="PF07993">
    <property type="entry name" value="NAD_binding_4"/>
    <property type="match status" value="1"/>
</dbReference>
<feature type="domain" description="Carrier" evidence="3">
    <location>
        <begin position="2"/>
        <end position="45"/>
    </location>
</feature>
<dbReference type="Pfam" id="PF00550">
    <property type="entry name" value="PP-binding"/>
    <property type="match status" value="1"/>
</dbReference>
<dbReference type="Gene3D" id="3.40.50.720">
    <property type="entry name" value="NAD(P)-binding Rossmann-like Domain"/>
    <property type="match status" value="1"/>
</dbReference>
<evidence type="ECO:0000259" key="3">
    <source>
        <dbReference type="Pfam" id="PF00550"/>
    </source>
</evidence>
<sequence>MNDSFFDLGGHSTTQLIYRLPEALHVDVPLRTLFERPTVARVSHVIETKKRTGSIDTMPQADFRAEAVLESSIRRALSVSSRPSTSPRAILLTGASGFLGAFLLRELLGQTDAKIYCLVRAGDGRRPSSG</sequence>
<dbReference type="RefSeq" id="WP_029085075.1">
    <property type="nucleotide sequence ID" value="NZ_CP088285.1"/>
</dbReference>
<evidence type="ECO:0000313" key="5">
    <source>
        <dbReference type="EMBL" id="NVI43476.1"/>
    </source>
</evidence>
<dbReference type="InterPro" id="IPR013120">
    <property type="entry name" value="FAR_NAD-bd"/>
</dbReference>
<dbReference type="SUPFAM" id="SSF47336">
    <property type="entry name" value="ACP-like"/>
    <property type="match status" value="1"/>
</dbReference>
<dbReference type="SUPFAM" id="SSF51735">
    <property type="entry name" value="NAD(P)-binding Rossmann-fold domains"/>
    <property type="match status" value="1"/>
</dbReference>
<protein>
    <submittedName>
        <fullName evidence="5">SDR family oxidoreductase</fullName>
    </submittedName>
</protein>
<dbReference type="EMBL" id="JAAOLE020000001">
    <property type="protein sequence ID" value="NVI43476.1"/>
    <property type="molecule type" value="Genomic_DNA"/>
</dbReference>
<accession>A0A973VX69</accession>
<proteinExistence type="predicted"/>
<evidence type="ECO:0000256" key="2">
    <source>
        <dbReference type="ARBA" id="ARBA00022553"/>
    </source>
</evidence>
<name>A0A973VX69_9BRAD</name>
<dbReference type="Gene3D" id="1.10.1200.10">
    <property type="entry name" value="ACP-like"/>
    <property type="match status" value="1"/>
</dbReference>
<evidence type="ECO:0000259" key="4">
    <source>
        <dbReference type="Pfam" id="PF07993"/>
    </source>
</evidence>
<organism evidence="5">
    <name type="scientific">Bradyrhizobium septentrionale</name>
    <dbReference type="NCBI Taxonomy" id="1404411"/>
    <lineage>
        <taxon>Bacteria</taxon>
        <taxon>Pseudomonadati</taxon>
        <taxon>Pseudomonadota</taxon>
        <taxon>Alphaproteobacteria</taxon>
        <taxon>Hyphomicrobiales</taxon>
        <taxon>Nitrobacteraceae</taxon>
        <taxon>Bradyrhizobium</taxon>
    </lineage>
</organism>
<feature type="domain" description="Thioester reductase (TE)" evidence="4">
    <location>
        <begin position="92"/>
        <end position="125"/>
    </location>
</feature>
<dbReference type="PANTHER" id="PTHR44845:SF6">
    <property type="entry name" value="BETA-ALANINE-ACTIVATING ENZYME"/>
    <property type="match status" value="1"/>
</dbReference>
<keyword evidence="2" id="KW-0597">Phosphoprotein</keyword>
<gene>
    <name evidence="5" type="ORF">HAP48_010855</name>
</gene>
<comment type="caution">
    <text evidence="5">The sequence shown here is derived from an EMBL/GenBank/DDBJ whole genome shotgun (WGS) entry which is preliminary data.</text>
</comment>
<dbReference type="InterPro" id="IPR036736">
    <property type="entry name" value="ACP-like_sf"/>
</dbReference>